<sequence length="682" mass="73768">MLKNMKLGAKIGTGFAIVLTIAAAIGIFAVLNMMQIQDDSIALAEGYVPEWVLAGEVLEHQLLAGYYAGSYSFNYQREWLENGRGEIENLNRVLRSGRQAALESAHQQELVPVLDEVTGLVAQYTRSLDLTEGAVNAILAARVRIRREGIRFEEQIMAYVDSQTDAMYRQIEAADTQAELRIRQDRINAGNGILNLGNRILLNTWRAEAYQDAESVLEASQDADRLVSLVEDLIRVTRQEVNLRQLAQVQGAIEEYRAAVLGLVAAAEEAHEARQERMEAYYAVLAIAQDFLDEAAESTTGVARAAVERIATAILVLIIGLVLALLAGMIITVTITRLITGPVYKGVTFARELSEGDLTTRLEIDQRDEIGVLARSLQDMREKLVRVVGEVKAAASNVAAGSGEMSNSAQQLSQGATEQAASAEEVSSSMEQMSSNIRQNSDNAEETEKIARKAAKNAEEGGLAVTKTVTAMRDISEKIGIIDEIARNTNLLALNAAIEAARAGEHGKGFAVVASEVRKLAERSQKAAGEIADLSRSSVDVAEQAGQMISAIIPDIQKTAELVQEIAASSREQNSGADQINQALMQLDQVVQQNASASEEMASMSEELNGQAEQMKSSVAFFKIDEGVTRPRTLPAPGKSAGSPGQDGNRTGKSTGLALAEEPPLSRRKTIPDHDDEEFETF</sequence>
<keyword evidence="2" id="KW-0145">Chemotaxis</keyword>
<dbReference type="InterPro" id="IPR004089">
    <property type="entry name" value="MCPsignal_dom"/>
</dbReference>
<dbReference type="RefSeq" id="WP_103679408.1">
    <property type="nucleotide sequence ID" value="NZ_LPWH01000008.1"/>
</dbReference>
<feature type="region of interest" description="Disordered" evidence="6">
    <location>
        <begin position="404"/>
        <end position="447"/>
    </location>
</feature>
<dbReference type="Gene3D" id="1.10.287.950">
    <property type="entry name" value="Methyl-accepting chemotaxis protein"/>
    <property type="match status" value="1"/>
</dbReference>
<comment type="caution">
    <text evidence="10">The sequence shown here is derived from an EMBL/GenBank/DDBJ whole genome shotgun (WGS) entry which is preliminary data.</text>
</comment>
<gene>
    <name evidence="10" type="ORF">AU468_02800</name>
</gene>
<dbReference type="Pfam" id="PF00015">
    <property type="entry name" value="MCPsignal"/>
    <property type="match status" value="1"/>
</dbReference>
<evidence type="ECO:0000259" key="8">
    <source>
        <dbReference type="PROSITE" id="PS50111"/>
    </source>
</evidence>
<dbReference type="GO" id="GO:0005886">
    <property type="term" value="C:plasma membrane"/>
    <property type="evidence" value="ECO:0007669"/>
    <property type="project" value="TreeGrafter"/>
</dbReference>
<feature type="transmembrane region" description="Helical" evidence="7">
    <location>
        <begin position="12"/>
        <end position="31"/>
    </location>
</feature>
<evidence type="ECO:0000256" key="5">
    <source>
        <dbReference type="SAM" id="Coils"/>
    </source>
</evidence>
<dbReference type="InterPro" id="IPR004090">
    <property type="entry name" value="Chemotax_Me-accpt_rcpt"/>
</dbReference>
<feature type="compositionally biased region" description="Polar residues" evidence="6">
    <location>
        <begin position="404"/>
        <end position="415"/>
    </location>
</feature>
<name>A0A2S4JYU4_9SPIO</name>
<evidence type="ECO:0000256" key="7">
    <source>
        <dbReference type="SAM" id="Phobius"/>
    </source>
</evidence>
<dbReference type="GO" id="GO:0004888">
    <property type="term" value="F:transmembrane signaling receptor activity"/>
    <property type="evidence" value="ECO:0007669"/>
    <property type="project" value="InterPro"/>
</dbReference>
<evidence type="ECO:0000256" key="3">
    <source>
        <dbReference type="ARBA" id="ARBA00029447"/>
    </source>
</evidence>
<comment type="similarity">
    <text evidence="3">Belongs to the methyl-accepting chemotaxis (MCP) protein family.</text>
</comment>
<dbReference type="PANTHER" id="PTHR43531">
    <property type="entry name" value="PROTEIN ICFG"/>
    <property type="match status" value="1"/>
</dbReference>
<keyword evidence="7" id="KW-0812">Transmembrane</keyword>
<evidence type="ECO:0000313" key="11">
    <source>
        <dbReference type="Proteomes" id="UP000237350"/>
    </source>
</evidence>
<dbReference type="Pfam" id="PF00672">
    <property type="entry name" value="HAMP"/>
    <property type="match status" value="1"/>
</dbReference>
<evidence type="ECO:0008006" key="12">
    <source>
        <dbReference type="Google" id="ProtNLM"/>
    </source>
</evidence>
<evidence type="ECO:0000256" key="6">
    <source>
        <dbReference type="SAM" id="MobiDB-lite"/>
    </source>
</evidence>
<keyword evidence="11" id="KW-1185">Reference proteome</keyword>
<accession>A0A2S4JYU4</accession>
<dbReference type="OrthoDB" id="9814363at2"/>
<keyword evidence="7" id="KW-1133">Transmembrane helix</keyword>
<keyword evidence="7" id="KW-0472">Membrane</keyword>
<dbReference type="SMART" id="SM00304">
    <property type="entry name" value="HAMP"/>
    <property type="match status" value="1"/>
</dbReference>
<evidence type="ECO:0000256" key="1">
    <source>
        <dbReference type="ARBA" id="ARBA00004370"/>
    </source>
</evidence>
<keyword evidence="4" id="KW-0807">Transducer</keyword>
<feature type="domain" description="HAMP" evidence="9">
    <location>
        <begin position="337"/>
        <end position="389"/>
    </location>
</feature>
<dbReference type="FunFam" id="1.10.287.950:FF:000001">
    <property type="entry name" value="Methyl-accepting chemotaxis sensory transducer"/>
    <property type="match status" value="1"/>
</dbReference>
<dbReference type="GO" id="GO:0007165">
    <property type="term" value="P:signal transduction"/>
    <property type="evidence" value="ECO:0007669"/>
    <property type="project" value="UniProtKB-KW"/>
</dbReference>
<feature type="region of interest" description="Disordered" evidence="6">
    <location>
        <begin position="626"/>
        <end position="682"/>
    </location>
</feature>
<dbReference type="InterPro" id="IPR051310">
    <property type="entry name" value="MCP_chemotaxis"/>
</dbReference>
<evidence type="ECO:0000256" key="4">
    <source>
        <dbReference type="PROSITE-ProRule" id="PRU00284"/>
    </source>
</evidence>
<protein>
    <recommendedName>
        <fullName evidence="12">Chemotaxis protein</fullName>
    </recommendedName>
</protein>
<dbReference type="PROSITE" id="PS50111">
    <property type="entry name" value="CHEMOTAXIS_TRANSDUC_2"/>
    <property type="match status" value="1"/>
</dbReference>
<dbReference type="SMART" id="SM00283">
    <property type="entry name" value="MA"/>
    <property type="match status" value="1"/>
</dbReference>
<evidence type="ECO:0000256" key="2">
    <source>
        <dbReference type="ARBA" id="ARBA00022500"/>
    </source>
</evidence>
<dbReference type="CDD" id="cd11386">
    <property type="entry name" value="MCP_signal"/>
    <property type="match status" value="1"/>
</dbReference>
<reference evidence="11" key="1">
    <citation type="submission" date="2015-12" db="EMBL/GenBank/DDBJ databases">
        <authorList>
            <person name="Lodha T.D."/>
            <person name="Chintalapati S."/>
            <person name="Chintalapati V.R."/>
            <person name="Sravanthi T."/>
        </authorList>
    </citation>
    <scope>NUCLEOTIDE SEQUENCE [LARGE SCALE GENOMIC DNA]</scope>
    <source>
        <strain evidence="11">JC133</strain>
    </source>
</reference>
<dbReference type="CDD" id="cd06225">
    <property type="entry name" value="HAMP"/>
    <property type="match status" value="1"/>
</dbReference>
<evidence type="ECO:0000313" key="10">
    <source>
        <dbReference type="EMBL" id="POR04697.1"/>
    </source>
</evidence>
<dbReference type="Proteomes" id="UP000237350">
    <property type="component" value="Unassembled WGS sequence"/>
</dbReference>
<dbReference type="AlphaFoldDB" id="A0A2S4JYU4"/>
<feature type="compositionally biased region" description="Low complexity" evidence="6">
    <location>
        <begin position="416"/>
        <end position="435"/>
    </location>
</feature>
<dbReference type="PROSITE" id="PS50885">
    <property type="entry name" value="HAMP"/>
    <property type="match status" value="1"/>
</dbReference>
<dbReference type="PANTHER" id="PTHR43531:SF11">
    <property type="entry name" value="METHYL-ACCEPTING CHEMOTAXIS PROTEIN 3"/>
    <property type="match status" value="1"/>
</dbReference>
<keyword evidence="5" id="KW-0175">Coiled coil</keyword>
<proteinExistence type="inferred from homology"/>
<feature type="coiled-coil region" evidence="5">
    <location>
        <begin position="580"/>
        <end position="614"/>
    </location>
</feature>
<dbReference type="EMBL" id="LPWH01000008">
    <property type="protein sequence ID" value="POR04697.1"/>
    <property type="molecule type" value="Genomic_DNA"/>
</dbReference>
<organism evidence="10 11">
    <name type="scientific">Alkalispirochaeta sphaeroplastigenens</name>
    <dbReference type="NCBI Taxonomy" id="1187066"/>
    <lineage>
        <taxon>Bacteria</taxon>
        <taxon>Pseudomonadati</taxon>
        <taxon>Spirochaetota</taxon>
        <taxon>Spirochaetia</taxon>
        <taxon>Spirochaetales</taxon>
        <taxon>Spirochaetaceae</taxon>
        <taxon>Alkalispirochaeta</taxon>
    </lineage>
</organism>
<comment type="subcellular location">
    <subcellularLocation>
        <location evidence="1">Membrane</location>
    </subcellularLocation>
</comment>
<dbReference type="GO" id="GO:0006935">
    <property type="term" value="P:chemotaxis"/>
    <property type="evidence" value="ECO:0007669"/>
    <property type="project" value="UniProtKB-KW"/>
</dbReference>
<feature type="transmembrane region" description="Helical" evidence="7">
    <location>
        <begin position="310"/>
        <end position="335"/>
    </location>
</feature>
<feature type="domain" description="Methyl-accepting transducer" evidence="8">
    <location>
        <begin position="394"/>
        <end position="609"/>
    </location>
</feature>
<evidence type="ECO:0000259" key="9">
    <source>
        <dbReference type="PROSITE" id="PS50885"/>
    </source>
</evidence>
<dbReference type="SUPFAM" id="SSF58104">
    <property type="entry name" value="Methyl-accepting chemotaxis protein (MCP) signaling domain"/>
    <property type="match status" value="1"/>
</dbReference>
<dbReference type="InterPro" id="IPR003660">
    <property type="entry name" value="HAMP_dom"/>
</dbReference>
<dbReference type="PRINTS" id="PR00260">
    <property type="entry name" value="CHEMTRNSDUCR"/>
</dbReference>